<keyword evidence="1" id="KW-0812">Transmembrane</keyword>
<gene>
    <name evidence="2" type="ORF">UR93_C0002G0043</name>
</gene>
<protein>
    <submittedName>
        <fullName evidence="2">Uncharacterized protein</fullName>
    </submittedName>
</protein>
<organism evidence="2 3">
    <name type="scientific">Berkelbacteria bacterium GW2011_GWA2_35_9</name>
    <dbReference type="NCBI Taxonomy" id="1618333"/>
    <lineage>
        <taxon>Bacteria</taxon>
        <taxon>Candidatus Berkelbacteria</taxon>
    </lineage>
</organism>
<reference evidence="2 3" key="1">
    <citation type="journal article" date="2015" name="Nature">
        <title>rRNA introns, odd ribosomes, and small enigmatic genomes across a large radiation of phyla.</title>
        <authorList>
            <person name="Brown C.T."/>
            <person name="Hug L.A."/>
            <person name="Thomas B.C."/>
            <person name="Sharon I."/>
            <person name="Castelle C.J."/>
            <person name="Singh A."/>
            <person name="Wilkins M.J."/>
            <person name="Williams K.H."/>
            <person name="Banfield J.F."/>
        </authorList>
    </citation>
    <scope>NUCLEOTIDE SEQUENCE [LARGE SCALE GENOMIC DNA]</scope>
</reference>
<evidence type="ECO:0000313" key="2">
    <source>
        <dbReference type="EMBL" id="KKP89141.1"/>
    </source>
</evidence>
<sequence length="58" mass="6677">MWENLKNIQLDFSNLTVLVIGFLIGYVTGVITAKLLKMVIIFIVFLAVGLFVYFKYFV</sequence>
<keyword evidence="1" id="KW-0472">Membrane</keyword>
<dbReference type="Proteomes" id="UP000034316">
    <property type="component" value="Unassembled WGS sequence"/>
</dbReference>
<comment type="caution">
    <text evidence="2">The sequence shown here is derived from an EMBL/GenBank/DDBJ whole genome shotgun (WGS) entry which is preliminary data.</text>
</comment>
<keyword evidence="1" id="KW-1133">Transmembrane helix</keyword>
<accession>A0A0G0DK12</accession>
<name>A0A0G0DK12_9BACT</name>
<feature type="transmembrane region" description="Helical" evidence="1">
    <location>
        <begin position="38"/>
        <end position="56"/>
    </location>
</feature>
<evidence type="ECO:0000256" key="1">
    <source>
        <dbReference type="SAM" id="Phobius"/>
    </source>
</evidence>
<feature type="transmembrane region" description="Helical" evidence="1">
    <location>
        <begin position="12"/>
        <end position="31"/>
    </location>
</feature>
<evidence type="ECO:0000313" key="3">
    <source>
        <dbReference type="Proteomes" id="UP000034316"/>
    </source>
</evidence>
<dbReference type="STRING" id="1618333.UR93_C0002G0043"/>
<dbReference type="AlphaFoldDB" id="A0A0G0DK12"/>
<dbReference type="EMBL" id="LBRB01000002">
    <property type="protein sequence ID" value="KKP89141.1"/>
    <property type="molecule type" value="Genomic_DNA"/>
</dbReference>
<proteinExistence type="predicted"/>